<evidence type="ECO:0008006" key="3">
    <source>
        <dbReference type="Google" id="ProtNLM"/>
    </source>
</evidence>
<keyword evidence="2" id="KW-1185">Reference proteome</keyword>
<protein>
    <recommendedName>
        <fullName evidence="3">Recombinase A</fullName>
    </recommendedName>
</protein>
<reference evidence="1 2" key="1">
    <citation type="submission" date="2020-08" db="EMBL/GenBank/DDBJ databases">
        <title>Sequencing the genomes of 1000 actinobacteria strains.</title>
        <authorList>
            <person name="Klenk H.-P."/>
        </authorList>
    </citation>
    <scope>NUCLEOTIDE SEQUENCE [LARGE SCALE GENOMIC DNA]</scope>
    <source>
        <strain evidence="1 2">DSM 105498</strain>
    </source>
</reference>
<dbReference type="AlphaFoldDB" id="A0A7W4Z2F6"/>
<dbReference type="Proteomes" id="UP000589626">
    <property type="component" value="Unassembled WGS sequence"/>
</dbReference>
<accession>A0A7W4Z2F6</accession>
<comment type="caution">
    <text evidence="1">The sequence shown here is derived from an EMBL/GenBank/DDBJ whole genome shotgun (WGS) entry which is preliminary data.</text>
</comment>
<name>A0A7W4Z2F6_9ACTN</name>
<evidence type="ECO:0000313" key="2">
    <source>
        <dbReference type="Proteomes" id="UP000589626"/>
    </source>
</evidence>
<gene>
    <name evidence="1" type="ORF">FHU40_003665</name>
</gene>
<organism evidence="1 2">
    <name type="scientific">Nocardioides soli</name>
    <dbReference type="NCBI Taxonomy" id="1036020"/>
    <lineage>
        <taxon>Bacteria</taxon>
        <taxon>Bacillati</taxon>
        <taxon>Actinomycetota</taxon>
        <taxon>Actinomycetes</taxon>
        <taxon>Propionibacteriales</taxon>
        <taxon>Nocardioidaceae</taxon>
        <taxon>Nocardioides</taxon>
    </lineage>
</organism>
<dbReference type="RefSeq" id="WP_343057921.1">
    <property type="nucleotide sequence ID" value="NZ_JACHWR010000002.1"/>
</dbReference>
<sequence length="226" mass="23540">MASALDTLDTVAQLRTKMARLQEGTPPGMALETHPALAGLVRLRAGASYSVDSATLALALLAGPSRAGGWCAAVGVADFGAEAAAALGVDLGRTVLVPDPGDRWLEVTAALVDVVTVVLVKPAGRVAPQLAEKLAARLRKRGAALVAWETARGRWPRCEVRLTTRDPAWSGIGRGHGHLSSRRIVVEVQRGTAPPRHGALWLPAEDQTYRPVEPAAPAAAPVEGVA</sequence>
<evidence type="ECO:0000313" key="1">
    <source>
        <dbReference type="EMBL" id="MBB3043847.1"/>
    </source>
</evidence>
<dbReference type="EMBL" id="JACHWR010000002">
    <property type="protein sequence ID" value="MBB3043847.1"/>
    <property type="molecule type" value="Genomic_DNA"/>
</dbReference>
<proteinExistence type="predicted"/>